<dbReference type="RefSeq" id="WP_136340619.1">
    <property type="nucleotide sequence ID" value="NZ_SSMD01000012.1"/>
</dbReference>
<dbReference type="AlphaFoldDB" id="A0A4S3M608"/>
<gene>
    <name evidence="1" type="ORF">E7681_17835</name>
</gene>
<dbReference type="OrthoDB" id="9179688at2"/>
<reference evidence="1 2" key="1">
    <citation type="submission" date="2019-04" db="EMBL/GenBank/DDBJ databases">
        <title>Draft genome sequence of Youngimonas vesicularis.</title>
        <authorList>
            <person name="Hameed A."/>
        </authorList>
    </citation>
    <scope>NUCLEOTIDE SEQUENCE [LARGE SCALE GENOMIC DNA]</scope>
    <source>
        <strain evidence="1 2">CC-AMW-E</strain>
    </source>
</reference>
<dbReference type="EMBL" id="SSMD01000012">
    <property type="protein sequence ID" value="THD71371.1"/>
    <property type="molecule type" value="Genomic_DNA"/>
</dbReference>
<comment type="caution">
    <text evidence="1">The sequence shown here is derived from an EMBL/GenBank/DDBJ whole genome shotgun (WGS) entry which is preliminary data.</text>
</comment>
<proteinExistence type="predicted"/>
<evidence type="ECO:0008006" key="3">
    <source>
        <dbReference type="Google" id="ProtNLM"/>
    </source>
</evidence>
<dbReference type="SUPFAM" id="SSF52540">
    <property type="entry name" value="P-loop containing nucleoside triphosphate hydrolases"/>
    <property type="match status" value="1"/>
</dbReference>
<keyword evidence="2" id="KW-1185">Reference proteome</keyword>
<evidence type="ECO:0000313" key="2">
    <source>
        <dbReference type="Proteomes" id="UP000306113"/>
    </source>
</evidence>
<accession>A0A4S3M608</accession>
<dbReference type="InterPro" id="IPR027417">
    <property type="entry name" value="P-loop_NTPase"/>
</dbReference>
<dbReference type="Proteomes" id="UP000306113">
    <property type="component" value="Unassembled WGS sequence"/>
</dbReference>
<organism evidence="1 2">
    <name type="scientific">Thalassobius vesicularis</name>
    <dbReference type="NCBI Taxonomy" id="1294297"/>
    <lineage>
        <taxon>Bacteria</taxon>
        <taxon>Pseudomonadati</taxon>
        <taxon>Pseudomonadota</taxon>
        <taxon>Alphaproteobacteria</taxon>
        <taxon>Rhodobacterales</taxon>
        <taxon>Roseobacteraceae</taxon>
        <taxon>Thalassovita</taxon>
    </lineage>
</organism>
<name>A0A4S3M608_9RHOB</name>
<dbReference type="InterPro" id="IPR059206">
    <property type="entry name" value="Sll1717-like"/>
</dbReference>
<protein>
    <recommendedName>
        <fullName evidence="3">DNA repair ATPase</fullName>
    </recommendedName>
</protein>
<dbReference type="NCBIfam" id="NF047389">
    <property type="entry name" value="ATPase_Sll1717"/>
    <property type="match status" value="1"/>
</dbReference>
<sequence length="542" mass="62622">MNANKIVLKEGVNIGQNGAEHDDEFLFKCFVDHPSYSDLIDTNSPSTFLLGSTGAGKTAILRMMGRNLENCSELIVHDMAMNHIANSDTIAFLQGLDVDLTLFFQALWKHVFCIEYIRIALEAPSKDQFRFKISKIFDAITRSKQREKLEKFVNDHEDQFWNTVDENVIELSDSLEREFSTNFGGEMKKFVGKAGYLHSLGSQQKVQLQQRAKKFLNDITISELPTVISALSDYTRDRQDKFYITVDGLDEHWVDDDIKFQLLQSLFECLKSLKKLRNFQVAVALRNDLYIRMVQETPSSQRQIEKYEDLIIRLRWSKSQLRTLAEKRIRELFRWKYSSENVSFDDVFKQYPDTRTAPWEYLVARTLNRPRDVINFINLALQAAEGKSAVSKNAFLRGESNYSNLRHETLIHEWSGTFPAISEVIEILRGKPAYRSASELMHSKLLEELYDALGKKSDCHNDDLWKKLVDYVNGNINLEAAELAQEALYRLHLIGAIGLKLREDRPWDWIYDSARPVSPHQIEASTKFSVHPMLFAALGIRK</sequence>
<evidence type="ECO:0000313" key="1">
    <source>
        <dbReference type="EMBL" id="THD71371.1"/>
    </source>
</evidence>